<feature type="transmembrane region" description="Helical" evidence="1">
    <location>
        <begin position="65"/>
        <end position="84"/>
    </location>
</feature>
<accession>A0AAD7NF38</accession>
<feature type="transmembrane region" description="Helical" evidence="1">
    <location>
        <begin position="42"/>
        <end position="59"/>
    </location>
</feature>
<organism evidence="2 3">
    <name type="scientific">Mycena metata</name>
    <dbReference type="NCBI Taxonomy" id="1033252"/>
    <lineage>
        <taxon>Eukaryota</taxon>
        <taxon>Fungi</taxon>
        <taxon>Dikarya</taxon>
        <taxon>Basidiomycota</taxon>
        <taxon>Agaricomycotina</taxon>
        <taxon>Agaricomycetes</taxon>
        <taxon>Agaricomycetidae</taxon>
        <taxon>Agaricales</taxon>
        <taxon>Marasmiineae</taxon>
        <taxon>Mycenaceae</taxon>
        <taxon>Mycena</taxon>
    </lineage>
</organism>
<feature type="transmembrane region" description="Helical" evidence="1">
    <location>
        <begin position="96"/>
        <end position="115"/>
    </location>
</feature>
<feature type="transmembrane region" description="Helical" evidence="1">
    <location>
        <begin position="127"/>
        <end position="145"/>
    </location>
</feature>
<evidence type="ECO:0000313" key="3">
    <source>
        <dbReference type="Proteomes" id="UP001215598"/>
    </source>
</evidence>
<proteinExistence type="predicted"/>
<feature type="transmembrane region" description="Helical" evidence="1">
    <location>
        <begin position="15"/>
        <end position="35"/>
    </location>
</feature>
<gene>
    <name evidence="2" type="ORF">B0H16DRAFT_1721612</name>
</gene>
<keyword evidence="1" id="KW-0812">Transmembrane</keyword>
<protein>
    <submittedName>
        <fullName evidence="2">Uncharacterized protein</fullName>
    </submittedName>
</protein>
<dbReference type="Proteomes" id="UP001215598">
    <property type="component" value="Unassembled WGS sequence"/>
</dbReference>
<sequence length="158" mass="17572">MAAVEATALSWAQTMAQLILNIVVDHARVLVFFALFAAPKSICSYLLLTLSFGLISARIGAFNPFLQSLAFALALSTALMRVCFPRPLADPHRAAPFIACFNIFTPWIWDGILSITQIEARMSVEAFTVWTLFCAICTVATSMYVRLLKQKQNHPWTD</sequence>
<comment type="caution">
    <text evidence="2">The sequence shown here is derived from an EMBL/GenBank/DDBJ whole genome shotgun (WGS) entry which is preliminary data.</text>
</comment>
<evidence type="ECO:0000256" key="1">
    <source>
        <dbReference type="SAM" id="Phobius"/>
    </source>
</evidence>
<dbReference type="EMBL" id="JARKIB010000045">
    <property type="protein sequence ID" value="KAJ7757158.1"/>
    <property type="molecule type" value="Genomic_DNA"/>
</dbReference>
<keyword evidence="1" id="KW-1133">Transmembrane helix</keyword>
<name>A0AAD7NF38_9AGAR</name>
<reference evidence="2" key="1">
    <citation type="submission" date="2023-03" db="EMBL/GenBank/DDBJ databases">
        <title>Massive genome expansion in bonnet fungi (Mycena s.s.) driven by repeated elements and novel gene families across ecological guilds.</title>
        <authorList>
            <consortium name="Lawrence Berkeley National Laboratory"/>
            <person name="Harder C.B."/>
            <person name="Miyauchi S."/>
            <person name="Viragh M."/>
            <person name="Kuo A."/>
            <person name="Thoen E."/>
            <person name="Andreopoulos B."/>
            <person name="Lu D."/>
            <person name="Skrede I."/>
            <person name="Drula E."/>
            <person name="Henrissat B."/>
            <person name="Morin E."/>
            <person name="Kohler A."/>
            <person name="Barry K."/>
            <person name="LaButti K."/>
            <person name="Morin E."/>
            <person name="Salamov A."/>
            <person name="Lipzen A."/>
            <person name="Mereny Z."/>
            <person name="Hegedus B."/>
            <person name="Baldrian P."/>
            <person name="Stursova M."/>
            <person name="Weitz H."/>
            <person name="Taylor A."/>
            <person name="Grigoriev I.V."/>
            <person name="Nagy L.G."/>
            <person name="Martin F."/>
            <person name="Kauserud H."/>
        </authorList>
    </citation>
    <scope>NUCLEOTIDE SEQUENCE</scope>
    <source>
        <strain evidence="2">CBHHK182m</strain>
    </source>
</reference>
<keyword evidence="3" id="KW-1185">Reference proteome</keyword>
<keyword evidence="1" id="KW-0472">Membrane</keyword>
<dbReference type="AlphaFoldDB" id="A0AAD7NF38"/>
<evidence type="ECO:0000313" key="2">
    <source>
        <dbReference type="EMBL" id="KAJ7757158.1"/>
    </source>
</evidence>